<evidence type="ECO:0000256" key="1">
    <source>
        <dbReference type="SAM" id="MobiDB-lite"/>
    </source>
</evidence>
<dbReference type="EMBL" id="CZQD01000027">
    <property type="protein sequence ID" value="CUS56489.1"/>
    <property type="molecule type" value="Genomic_DNA"/>
</dbReference>
<gene>
    <name evidence="2" type="ORF">MGWOODY_Hyp1611</name>
</gene>
<sequence length="44" mass="5150">MNAIIERRQRRCLLRRDMGAARERKTLSQVAAQRRRMRIPGGGN</sequence>
<name>A0A160U266_9ZZZZ</name>
<evidence type="ECO:0000313" key="2">
    <source>
        <dbReference type="EMBL" id="CUS56489.1"/>
    </source>
</evidence>
<proteinExistence type="predicted"/>
<accession>A0A160U266</accession>
<protein>
    <submittedName>
        <fullName evidence="2">Uncharacterized protein</fullName>
    </submittedName>
</protein>
<reference evidence="2" key="1">
    <citation type="submission" date="2015-10" db="EMBL/GenBank/DDBJ databases">
        <authorList>
            <person name="Gilbert D.G."/>
        </authorList>
    </citation>
    <scope>NUCLEOTIDE SEQUENCE</scope>
</reference>
<dbReference type="AlphaFoldDB" id="A0A160U266"/>
<organism evidence="2">
    <name type="scientific">hydrothermal vent metagenome</name>
    <dbReference type="NCBI Taxonomy" id="652676"/>
    <lineage>
        <taxon>unclassified sequences</taxon>
        <taxon>metagenomes</taxon>
        <taxon>ecological metagenomes</taxon>
    </lineage>
</organism>
<feature type="region of interest" description="Disordered" evidence="1">
    <location>
        <begin position="24"/>
        <end position="44"/>
    </location>
</feature>